<dbReference type="InterPro" id="IPR001680">
    <property type="entry name" value="WD40_rpt"/>
</dbReference>
<reference evidence="2" key="2">
    <citation type="submission" date="2020-11" db="EMBL/GenBank/DDBJ databases">
        <authorList>
            <consortium name="DOE Joint Genome Institute"/>
            <person name="Kuo A."/>
            <person name="Miyauchi S."/>
            <person name="Kiss E."/>
            <person name="Drula E."/>
            <person name="Kohler A."/>
            <person name="Sanchez-Garcia M."/>
            <person name="Andreopoulos B."/>
            <person name="Barry K.W."/>
            <person name="Bonito G."/>
            <person name="Buee M."/>
            <person name="Carver A."/>
            <person name="Chen C."/>
            <person name="Cichocki N."/>
            <person name="Clum A."/>
            <person name="Culley D."/>
            <person name="Crous P.W."/>
            <person name="Fauchery L."/>
            <person name="Girlanda M."/>
            <person name="Hayes R."/>
            <person name="Keri Z."/>
            <person name="Labutti K."/>
            <person name="Lipzen A."/>
            <person name="Lombard V."/>
            <person name="Magnuson J."/>
            <person name="Maillard F."/>
            <person name="Morin E."/>
            <person name="Murat C."/>
            <person name="Nolan M."/>
            <person name="Ohm R."/>
            <person name="Pangilinan J."/>
            <person name="Pereira M."/>
            <person name="Perotto S."/>
            <person name="Peter M."/>
            <person name="Riley R."/>
            <person name="Sitrit Y."/>
            <person name="Stielow B."/>
            <person name="Szollosi G."/>
            <person name="Zifcakova L."/>
            <person name="Stursova M."/>
            <person name="Spatafora J.W."/>
            <person name="Tedersoo L."/>
            <person name="Vaario L.-M."/>
            <person name="Yamada A."/>
            <person name="Yan M."/>
            <person name="Wang P."/>
            <person name="Xu J."/>
            <person name="Bruns T."/>
            <person name="Baldrian P."/>
            <person name="Vilgalys R."/>
            <person name="Henrissat B."/>
            <person name="Grigoriev I.V."/>
            <person name="Hibbett D."/>
            <person name="Nagy L.G."/>
            <person name="Martin F.M."/>
        </authorList>
    </citation>
    <scope>NUCLEOTIDE SEQUENCE</scope>
    <source>
        <strain evidence="2">UH-Tt-Lm1</strain>
    </source>
</reference>
<dbReference type="OrthoDB" id="1897642at2759"/>
<evidence type="ECO:0000313" key="3">
    <source>
        <dbReference type="Proteomes" id="UP000736335"/>
    </source>
</evidence>
<feature type="region of interest" description="Disordered" evidence="1">
    <location>
        <begin position="250"/>
        <end position="319"/>
    </location>
</feature>
<proteinExistence type="predicted"/>
<dbReference type="Proteomes" id="UP000736335">
    <property type="component" value="Unassembled WGS sequence"/>
</dbReference>
<dbReference type="Gene3D" id="2.130.10.10">
    <property type="entry name" value="YVTN repeat-like/Quinoprotein amine dehydrogenase"/>
    <property type="match status" value="1"/>
</dbReference>
<dbReference type="EMBL" id="WIUZ02000019">
    <property type="protein sequence ID" value="KAF9779488.1"/>
    <property type="molecule type" value="Genomic_DNA"/>
</dbReference>
<feature type="region of interest" description="Disordered" evidence="1">
    <location>
        <begin position="1"/>
        <end position="147"/>
    </location>
</feature>
<accession>A0A9P6H4R0</accession>
<dbReference type="InterPro" id="IPR036322">
    <property type="entry name" value="WD40_repeat_dom_sf"/>
</dbReference>
<dbReference type="AlphaFoldDB" id="A0A9P6H4R0"/>
<keyword evidence="3" id="KW-1185">Reference proteome</keyword>
<evidence type="ECO:0000313" key="2">
    <source>
        <dbReference type="EMBL" id="KAF9779488.1"/>
    </source>
</evidence>
<evidence type="ECO:0000256" key="1">
    <source>
        <dbReference type="SAM" id="MobiDB-lite"/>
    </source>
</evidence>
<dbReference type="SMART" id="SM00320">
    <property type="entry name" value="WD40"/>
    <property type="match status" value="3"/>
</dbReference>
<feature type="compositionally biased region" description="Polar residues" evidence="1">
    <location>
        <begin position="85"/>
        <end position="100"/>
    </location>
</feature>
<feature type="region of interest" description="Disordered" evidence="1">
    <location>
        <begin position="190"/>
        <end position="234"/>
    </location>
</feature>
<dbReference type="InterPro" id="IPR015943">
    <property type="entry name" value="WD40/YVTN_repeat-like_dom_sf"/>
</dbReference>
<feature type="compositionally biased region" description="Basic and acidic residues" evidence="1">
    <location>
        <begin position="1"/>
        <end position="20"/>
    </location>
</feature>
<comment type="caution">
    <text evidence="2">The sequence shown here is derived from an EMBL/GenBank/DDBJ whole genome shotgun (WGS) entry which is preliminary data.</text>
</comment>
<dbReference type="PANTHER" id="PTHR47232:SF1">
    <property type="entry name" value="TRANSDUCIN FAMILY PROTEIN _ WD-40 REPEAT FAMILY PROTEIN"/>
    <property type="match status" value="1"/>
</dbReference>
<name>A0A9P6H4R0_9AGAM</name>
<sequence length="645" mass="71071">MQEDRQPNESRTQRKGDHRVPKVRSSASLARSRSRQFRLPHPPPSKTKKIRRNLTPREHDGSFMAISNNGRREPLPLRGSIPDESATNPRSGTSSASNPKNARRTPAIFNISNSLASTTDSRPGRSPKTPNDALHVPGPISNPQKNFVGLPTLVSAIQRHDEAQHILKESSPPRSTGHRLQHSDCSIASASHNGRRHSRLKPPEIPVIQSTSTQPPTRPDKNKPLEPQSVLAPLLRNVRSKRAIKKGPDDIIDLTLGNSDDEPRNTPNRRPHLTGSGSAQGVPVSPATQNYPPSEKTFIDPPTHEFSTSPTIIGPPLHLDKDPRDKPRLFVRYTLDFEACLANISARGFVDQICMVPRWGREVVRSPEDPALEFIHSACVLNAYGSALLVLAHARGSVPVTIHRLGHRSPVRPIGIYERPTAPGKPDGLTATCSMMQPLSFATGGADHAIHIWNVDHNLQTTRSGLPLAIKHTSLIHSLLPIQDSSHKLVSSGADCNVNVYDLTSERVVNAIKLSNPGFHVHCTGNPSNLLIQTAHREHQFEIRDLRTRPIAETQAFGFPSESLRLSKFARGDVARSTLFACGDLEGRIHIWDLRNVKRPSSQTKCFQTKINNVIWHESHLLASSHDNNVAAIPYAHPNSVIESS</sequence>
<dbReference type="SUPFAM" id="SSF50978">
    <property type="entry name" value="WD40 repeat-like"/>
    <property type="match status" value="1"/>
</dbReference>
<dbReference type="PANTHER" id="PTHR47232">
    <property type="entry name" value="TRANSDUCIN FAMILY PROTEIN / WD-40 REPEAT FAMILY PROTEIN"/>
    <property type="match status" value="1"/>
</dbReference>
<organism evidence="2 3">
    <name type="scientific">Thelephora terrestris</name>
    <dbReference type="NCBI Taxonomy" id="56493"/>
    <lineage>
        <taxon>Eukaryota</taxon>
        <taxon>Fungi</taxon>
        <taxon>Dikarya</taxon>
        <taxon>Basidiomycota</taxon>
        <taxon>Agaricomycotina</taxon>
        <taxon>Agaricomycetes</taxon>
        <taxon>Thelephorales</taxon>
        <taxon>Thelephoraceae</taxon>
        <taxon>Thelephora</taxon>
    </lineage>
</organism>
<gene>
    <name evidence="2" type="ORF">BJ322DRAFT_1087807</name>
</gene>
<protein>
    <submittedName>
        <fullName evidence="2">Uncharacterized protein</fullName>
    </submittedName>
</protein>
<feature type="compositionally biased region" description="Polar residues" evidence="1">
    <location>
        <begin position="110"/>
        <end position="121"/>
    </location>
</feature>
<reference evidence="2" key="1">
    <citation type="journal article" date="2020" name="Nat. Commun.">
        <title>Large-scale genome sequencing of mycorrhizal fungi provides insights into the early evolution of symbiotic traits.</title>
        <authorList>
            <person name="Miyauchi S."/>
            <person name="Kiss E."/>
            <person name="Kuo A."/>
            <person name="Drula E."/>
            <person name="Kohler A."/>
            <person name="Sanchez-Garcia M."/>
            <person name="Morin E."/>
            <person name="Andreopoulos B."/>
            <person name="Barry K.W."/>
            <person name="Bonito G."/>
            <person name="Buee M."/>
            <person name="Carver A."/>
            <person name="Chen C."/>
            <person name="Cichocki N."/>
            <person name="Clum A."/>
            <person name="Culley D."/>
            <person name="Crous P.W."/>
            <person name="Fauchery L."/>
            <person name="Girlanda M."/>
            <person name="Hayes R.D."/>
            <person name="Keri Z."/>
            <person name="LaButti K."/>
            <person name="Lipzen A."/>
            <person name="Lombard V."/>
            <person name="Magnuson J."/>
            <person name="Maillard F."/>
            <person name="Murat C."/>
            <person name="Nolan M."/>
            <person name="Ohm R.A."/>
            <person name="Pangilinan J."/>
            <person name="Pereira M.F."/>
            <person name="Perotto S."/>
            <person name="Peter M."/>
            <person name="Pfister S."/>
            <person name="Riley R."/>
            <person name="Sitrit Y."/>
            <person name="Stielow J.B."/>
            <person name="Szollosi G."/>
            <person name="Zifcakova L."/>
            <person name="Stursova M."/>
            <person name="Spatafora J.W."/>
            <person name="Tedersoo L."/>
            <person name="Vaario L.M."/>
            <person name="Yamada A."/>
            <person name="Yan M."/>
            <person name="Wang P."/>
            <person name="Xu J."/>
            <person name="Bruns T."/>
            <person name="Baldrian P."/>
            <person name="Vilgalys R."/>
            <person name="Dunand C."/>
            <person name="Henrissat B."/>
            <person name="Grigoriev I.V."/>
            <person name="Hibbett D."/>
            <person name="Nagy L.G."/>
            <person name="Martin F.M."/>
        </authorList>
    </citation>
    <scope>NUCLEOTIDE SEQUENCE</scope>
    <source>
        <strain evidence="2">UH-Tt-Lm1</strain>
    </source>
</reference>